<proteinExistence type="predicted"/>
<dbReference type="EMBL" id="BLLK01000022">
    <property type="protein sequence ID" value="GFH46996.1"/>
    <property type="molecule type" value="Genomic_DNA"/>
</dbReference>
<protein>
    <submittedName>
        <fullName evidence="1">Uncharacterized protein</fullName>
    </submittedName>
</protein>
<organism evidence="1 2">
    <name type="scientific">Chaetoceros tenuissimus</name>
    <dbReference type="NCBI Taxonomy" id="426638"/>
    <lineage>
        <taxon>Eukaryota</taxon>
        <taxon>Sar</taxon>
        <taxon>Stramenopiles</taxon>
        <taxon>Ochrophyta</taxon>
        <taxon>Bacillariophyta</taxon>
        <taxon>Coscinodiscophyceae</taxon>
        <taxon>Chaetocerotophycidae</taxon>
        <taxon>Chaetocerotales</taxon>
        <taxon>Chaetocerotaceae</taxon>
        <taxon>Chaetoceros</taxon>
    </lineage>
</organism>
<accession>A0AAD3H1M8</accession>
<name>A0AAD3H1M8_9STRA</name>
<keyword evidence="2" id="KW-1185">Reference proteome</keyword>
<reference evidence="1 2" key="1">
    <citation type="journal article" date="2021" name="Sci. Rep.">
        <title>The genome of the diatom Chaetoceros tenuissimus carries an ancient integrated fragment of an extant virus.</title>
        <authorList>
            <person name="Hongo Y."/>
            <person name="Kimura K."/>
            <person name="Takaki Y."/>
            <person name="Yoshida Y."/>
            <person name="Baba S."/>
            <person name="Kobayashi G."/>
            <person name="Nagasaki K."/>
            <person name="Hano T."/>
            <person name="Tomaru Y."/>
        </authorList>
    </citation>
    <scope>NUCLEOTIDE SEQUENCE [LARGE SCALE GENOMIC DNA]</scope>
    <source>
        <strain evidence="1 2">NIES-3715</strain>
    </source>
</reference>
<comment type="caution">
    <text evidence="1">The sequence shown here is derived from an EMBL/GenBank/DDBJ whole genome shotgun (WGS) entry which is preliminary data.</text>
</comment>
<gene>
    <name evidence="1" type="ORF">CTEN210_03471</name>
</gene>
<sequence>MSLNSLSKLTMHRVLRSAATKAHKSSVLRSVRCMSTEPTYTKFSNNKPTIEYAKDMPSSYAEMKHENIIQLCVEGSCGARVEALTRHIMAVDDVSYEEAKETLKEMDKTVHELMHLEYVPYHLGIGTAVVTGTAAFPLIFHRGTAEWFNEKFVTADVPEAADLETIWEVGGWTWGWMEPAIGQASFALLVLQFARSQMMKLGIKPYGNWMISRRSKRLVAMYPQYNSMFLEWFAESHSMYGNNPLHDD</sequence>
<evidence type="ECO:0000313" key="2">
    <source>
        <dbReference type="Proteomes" id="UP001054902"/>
    </source>
</evidence>
<dbReference type="AlphaFoldDB" id="A0AAD3H1M8"/>
<dbReference type="Proteomes" id="UP001054902">
    <property type="component" value="Unassembled WGS sequence"/>
</dbReference>
<evidence type="ECO:0000313" key="1">
    <source>
        <dbReference type="EMBL" id="GFH46996.1"/>
    </source>
</evidence>